<dbReference type="STRING" id="1764295.A0A5B8MIF5"/>
<evidence type="ECO:0000313" key="2">
    <source>
        <dbReference type="EMBL" id="QDZ20071.1"/>
    </source>
</evidence>
<dbReference type="InterPro" id="IPR050620">
    <property type="entry name" value="Thioredoxin_H-type-like"/>
</dbReference>
<proteinExistence type="predicted"/>
<evidence type="ECO:0000313" key="3">
    <source>
        <dbReference type="Proteomes" id="UP000316726"/>
    </source>
</evidence>
<sequence>MAVRRLRRTRTRRLVQLVKPRVTAIITKKGWEDILRKSKGKTLVVMFRGEKSTRDQLLCHRFEPIFAELSKKKEYSQLMFAKVDVDKLKGISSVVDTSQIKQLPTFMCFRDGRLIETCEANSPMAVKAMLQRVSESTGIARFLSNVGRFTMKCLSTPLRPVGVVLRPKLWKAVVASPLFVLAYLKVMDAQEKKAQAQKIEERKKMDAFLALVKLVGFRRAKQLQRLEWLLANAVKAKEGSPSSDFEDKKKEMETNYNQGKKEVMRRKQKSFAISVRRVPARGRVYLGEKAPRAYFWK</sequence>
<dbReference type="Gene3D" id="3.40.30.10">
    <property type="entry name" value="Glutaredoxin"/>
    <property type="match status" value="1"/>
</dbReference>
<protein>
    <recommendedName>
        <fullName evidence="1">Thioredoxin domain-containing protein</fullName>
    </recommendedName>
</protein>
<dbReference type="Pfam" id="PF00085">
    <property type="entry name" value="Thioredoxin"/>
    <property type="match status" value="1"/>
</dbReference>
<dbReference type="EMBL" id="CP031036">
    <property type="protein sequence ID" value="QDZ20071.1"/>
    <property type="molecule type" value="Genomic_DNA"/>
</dbReference>
<keyword evidence="3" id="KW-1185">Reference proteome</keyword>
<gene>
    <name evidence="2" type="ORF">A3770_03p25890</name>
</gene>
<reference evidence="2 3" key="1">
    <citation type="submission" date="2018-07" db="EMBL/GenBank/DDBJ databases">
        <title>The complete nuclear genome of the prasinophyte Chloropicon primus (CCMP1205).</title>
        <authorList>
            <person name="Pombert J.-F."/>
            <person name="Otis C."/>
            <person name="Turmel M."/>
            <person name="Lemieux C."/>
        </authorList>
    </citation>
    <scope>NUCLEOTIDE SEQUENCE [LARGE SCALE GENOMIC DNA]</scope>
    <source>
        <strain evidence="2 3">CCMP1205</strain>
    </source>
</reference>
<organism evidence="2 3">
    <name type="scientific">Chloropicon primus</name>
    <dbReference type="NCBI Taxonomy" id="1764295"/>
    <lineage>
        <taxon>Eukaryota</taxon>
        <taxon>Viridiplantae</taxon>
        <taxon>Chlorophyta</taxon>
        <taxon>Chloropicophyceae</taxon>
        <taxon>Chloropicales</taxon>
        <taxon>Chloropicaceae</taxon>
        <taxon>Chloropicon</taxon>
    </lineage>
</organism>
<evidence type="ECO:0000259" key="1">
    <source>
        <dbReference type="Pfam" id="PF00085"/>
    </source>
</evidence>
<dbReference type="InterPro" id="IPR036249">
    <property type="entry name" value="Thioredoxin-like_sf"/>
</dbReference>
<dbReference type="PANTHER" id="PTHR10438">
    <property type="entry name" value="THIOREDOXIN"/>
    <property type="match status" value="1"/>
</dbReference>
<name>A0A5B8MIF5_9CHLO</name>
<dbReference type="SUPFAM" id="SSF52833">
    <property type="entry name" value="Thioredoxin-like"/>
    <property type="match status" value="1"/>
</dbReference>
<dbReference type="InterPro" id="IPR013766">
    <property type="entry name" value="Thioredoxin_domain"/>
</dbReference>
<accession>A0A5B8MIF5</accession>
<feature type="domain" description="Thioredoxin" evidence="1">
    <location>
        <begin position="24"/>
        <end position="123"/>
    </location>
</feature>
<dbReference type="OrthoDB" id="10263751at2759"/>
<dbReference type="PANTHER" id="PTHR10438:SF463">
    <property type="entry name" value="THIOREDOXIN"/>
    <property type="match status" value="1"/>
</dbReference>
<dbReference type="Proteomes" id="UP000316726">
    <property type="component" value="Chromosome 3"/>
</dbReference>
<dbReference type="AlphaFoldDB" id="A0A5B8MIF5"/>